<name>A0A0C3CJS9_OIDMZ</name>
<dbReference type="GO" id="GO:0000981">
    <property type="term" value="F:DNA-binding transcription factor activity, RNA polymerase II-specific"/>
    <property type="evidence" value="ECO:0007669"/>
    <property type="project" value="InterPro"/>
</dbReference>
<reference evidence="4" key="2">
    <citation type="submission" date="2015-01" db="EMBL/GenBank/DDBJ databases">
        <title>Evolutionary Origins and Diversification of the Mycorrhizal Mutualists.</title>
        <authorList>
            <consortium name="DOE Joint Genome Institute"/>
            <consortium name="Mycorrhizal Genomics Consortium"/>
            <person name="Kohler A."/>
            <person name="Kuo A."/>
            <person name="Nagy L.G."/>
            <person name="Floudas D."/>
            <person name="Copeland A."/>
            <person name="Barry K.W."/>
            <person name="Cichocki N."/>
            <person name="Veneault-Fourrey C."/>
            <person name="LaButti K."/>
            <person name="Lindquist E.A."/>
            <person name="Lipzen A."/>
            <person name="Lundell T."/>
            <person name="Morin E."/>
            <person name="Murat C."/>
            <person name="Riley R."/>
            <person name="Ohm R."/>
            <person name="Sun H."/>
            <person name="Tunlid A."/>
            <person name="Henrissat B."/>
            <person name="Grigoriev I.V."/>
            <person name="Hibbett D.S."/>
            <person name="Martin F."/>
        </authorList>
    </citation>
    <scope>NUCLEOTIDE SEQUENCE [LARGE SCALE GENOMIC DNA]</scope>
    <source>
        <strain evidence="4">Zn</strain>
    </source>
</reference>
<keyword evidence="1" id="KW-0539">Nucleus</keyword>
<dbReference type="InterPro" id="IPR036864">
    <property type="entry name" value="Zn2-C6_fun-type_DNA-bd_sf"/>
</dbReference>
<reference evidence="3 4" key="1">
    <citation type="submission" date="2014-04" db="EMBL/GenBank/DDBJ databases">
        <authorList>
            <consortium name="DOE Joint Genome Institute"/>
            <person name="Kuo A."/>
            <person name="Martino E."/>
            <person name="Perotto S."/>
            <person name="Kohler A."/>
            <person name="Nagy L.G."/>
            <person name="Floudas D."/>
            <person name="Copeland A."/>
            <person name="Barry K.W."/>
            <person name="Cichocki N."/>
            <person name="Veneault-Fourrey C."/>
            <person name="LaButti K."/>
            <person name="Lindquist E.A."/>
            <person name="Lipzen A."/>
            <person name="Lundell T."/>
            <person name="Morin E."/>
            <person name="Murat C."/>
            <person name="Sun H."/>
            <person name="Tunlid A."/>
            <person name="Henrissat B."/>
            <person name="Grigoriev I.V."/>
            <person name="Hibbett D.S."/>
            <person name="Martin F."/>
            <person name="Nordberg H.P."/>
            <person name="Cantor M.N."/>
            <person name="Hua S.X."/>
        </authorList>
    </citation>
    <scope>NUCLEOTIDE SEQUENCE [LARGE SCALE GENOMIC DNA]</scope>
    <source>
        <strain evidence="3 4">Zn</strain>
    </source>
</reference>
<dbReference type="Proteomes" id="UP000054321">
    <property type="component" value="Unassembled WGS sequence"/>
</dbReference>
<keyword evidence="4" id="KW-1185">Reference proteome</keyword>
<dbReference type="EMBL" id="KN832879">
    <property type="protein sequence ID" value="KIM99178.1"/>
    <property type="molecule type" value="Genomic_DNA"/>
</dbReference>
<evidence type="ECO:0000259" key="2">
    <source>
        <dbReference type="PROSITE" id="PS50048"/>
    </source>
</evidence>
<protein>
    <recommendedName>
        <fullName evidence="2">Zn(2)-C6 fungal-type domain-containing protein</fullName>
    </recommendedName>
</protein>
<evidence type="ECO:0000256" key="1">
    <source>
        <dbReference type="ARBA" id="ARBA00023242"/>
    </source>
</evidence>
<sequence length="487" mass="54722">MIFSKGCINCRSRRIKCNELRPRCTQCARAGLACSGYRTQADAMFKDQTEKVSRRPHNQKEVTEMCNNFKVDKRRLPSQAETPFRISPRRTSLSYLISIPIESIAQTFFFNNYSIVTPSYAATAKFDSCQPNAKLLSITAVGMAGLANSRRDPGLMVRARAKYEVSLRMMKETLHNQTEALKEATFASVFVMSMFEMIACEDPLATESWLSHIHGATALVALRSKDDWNSAPNLRGFLQVWYITAMGCLLKGTHVPPFIMKLIQRSQAFHSSTDLLPASQLFRIVYECAKLRDSISKNNTSSLMDITGTAIHLEQKLLLWVSALPSSWTYRIVALDAEDKVYGPYYCLYEGSWQASVWNYYRICRLLIHSTILHALDTIESSVPPTNPALALKCRLQRTSSEAVLSSVPSEICASIPYQLGLNKTEMEDTLSIPKPSGVFGLFLLLQVLIGSTGISRSIDNWLSHTLQFMGNELGIRQALVVRKRII</sequence>
<organism evidence="3 4">
    <name type="scientific">Oidiodendron maius (strain Zn)</name>
    <dbReference type="NCBI Taxonomy" id="913774"/>
    <lineage>
        <taxon>Eukaryota</taxon>
        <taxon>Fungi</taxon>
        <taxon>Dikarya</taxon>
        <taxon>Ascomycota</taxon>
        <taxon>Pezizomycotina</taxon>
        <taxon>Leotiomycetes</taxon>
        <taxon>Leotiomycetes incertae sedis</taxon>
        <taxon>Myxotrichaceae</taxon>
        <taxon>Oidiodendron</taxon>
    </lineage>
</organism>
<evidence type="ECO:0000313" key="3">
    <source>
        <dbReference type="EMBL" id="KIM99178.1"/>
    </source>
</evidence>
<dbReference type="AlphaFoldDB" id="A0A0C3CJS9"/>
<feature type="domain" description="Zn(2)-C6 fungal-type" evidence="2">
    <location>
        <begin position="6"/>
        <end position="35"/>
    </location>
</feature>
<dbReference type="SUPFAM" id="SSF57701">
    <property type="entry name" value="Zn2/Cys6 DNA-binding domain"/>
    <property type="match status" value="1"/>
</dbReference>
<dbReference type="InterPro" id="IPR001138">
    <property type="entry name" value="Zn2Cys6_DnaBD"/>
</dbReference>
<proteinExistence type="predicted"/>
<dbReference type="GO" id="GO:0008270">
    <property type="term" value="F:zinc ion binding"/>
    <property type="evidence" value="ECO:0007669"/>
    <property type="project" value="InterPro"/>
</dbReference>
<dbReference type="InterPro" id="IPR053175">
    <property type="entry name" value="DHMBA_Reg_Transcription_Factor"/>
</dbReference>
<evidence type="ECO:0000313" key="4">
    <source>
        <dbReference type="Proteomes" id="UP000054321"/>
    </source>
</evidence>
<dbReference type="Gene3D" id="4.10.240.10">
    <property type="entry name" value="Zn(2)-C6 fungal-type DNA-binding domain"/>
    <property type="match status" value="1"/>
</dbReference>
<dbReference type="PROSITE" id="PS50048">
    <property type="entry name" value="ZN2_CY6_FUNGAL_2"/>
    <property type="match status" value="1"/>
</dbReference>
<dbReference type="PROSITE" id="PS00463">
    <property type="entry name" value="ZN2_CY6_FUNGAL_1"/>
    <property type="match status" value="1"/>
</dbReference>
<dbReference type="CDD" id="cd00067">
    <property type="entry name" value="GAL4"/>
    <property type="match status" value="1"/>
</dbReference>
<dbReference type="InParanoid" id="A0A0C3CJS9"/>
<dbReference type="PANTHER" id="PTHR38791">
    <property type="entry name" value="ZN(II)2CYS6 TRANSCRIPTION FACTOR (EUROFUNG)-RELATED-RELATED"/>
    <property type="match status" value="1"/>
</dbReference>
<dbReference type="Pfam" id="PF00172">
    <property type="entry name" value="Zn_clus"/>
    <property type="match status" value="1"/>
</dbReference>
<gene>
    <name evidence="3" type="ORF">OIDMADRAFT_146778</name>
</gene>
<dbReference type="OrthoDB" id="4220372at2759"/>
<dbReference type="HOGENOM" id="CLU_013866_5_1_1"/>
<accession>A0A0C3CJS9</accession>
<dbReference type="SMART" id="SM00066">
    <property type="entry name" value="GAL4"/>
    <property type="match status" value="1"/>
</dbReference>
<dbReference type="PANTHER" id="PTHR38791:SF5">
    <property type="entry name" value="TRANSCRIPTION FACTOR DBAG-RELATED"/>
    <property type="match status" value="1"/>
</dbReference>